<dbReference type="GO" id="GO:0016705">
    <property type="term" value="F:oxidoreductase activity, acting on paired donors, with incorporation or reduction of molecular oxygen"/>
    <property type="evidence" value="ECO:0007669"/>
    <property type="project" value="InterPro"/>
</dbReference>
<evidence type="ECO:0000256" key="2">
    <source>
        <dbReference type="ARBA" id="ARBA00010617"/>
    </source>
</evidence>
<gene>
    <name evidence="11" type="ORF">BVC80_1663g55</name>
</gene>
<keyword evidence="7 9" id="KW-0503">Monooxygenase</keyword>
<keyword evidence="10" id="KW-0472">Membrane</keyword>
<dbReference type="STRING" id="56857.A0A200RBR4"/>
<reference evidence="11 12" key="1">
    <citation type="journal article" date="2017" name="Mol. Plant">
        <title>The Genome of Medicinal Plant Macleaya cordata Provides New Insights into Benzylisoquinoline Alkaloids Metabolism.</title>
        <authorList>
            <person name="Liu X."/>
            <person name="Liu Y."/>
            <person name="Huang P."/>
            <person name="Ma Y."/>
            <person name="Qing Z."/>
            <person name="Tang Q."/>
            <person name="Cao H."/>
            <person name="Cheng P."/>
            <person name="Zheng Y."/>
            <person name="Yuan Z."/>
            <person name="Zhou Y."/>
            <person name="Liu J."/>
            <person name="Tang Z."/>
            <person name="Zhuo Y."/>
            <person name="Zhang Y."/>
            <person name="Yu L."/>
            <person name="Huang J."/>
            <person name="Yang P."/>
            <person name="Peng Q."/>
            <person name="Zhang J."/>
            <person name="Jiang W."/>
            <person name="Zhang Z."/>
            <person name="Lin K."/>
            <person name="Ro D.K."/>
            <person name="Chen X."/>
            <person name="Xiong X."/>
            <person name="Shang Y."/>
            <person name="Huang S."/>
            <person name="Zeng J."/>
        </authorList>
    </citation>
    <scope>NUCLEOTIDE SEQUENCE [LARGE SCALE GENOMIC DNA]</scope>
    <source>
        <strain evidence="12">cv. BLH2017</strain>
        <tissue evidence="11">Root</tissue>
    </source>
</reference>
<evidence type="ECO:0000256" key="7">
    <source>
        <dbReference type="ARBA" id="ARBA00023033"/>
    </source>
</evidence>
<keyword evidence="12" id="KW-1185">Reference proteome</keyword>
<dbReference type="OrthoDB" id="2789670at2759"/>
<evidence type="ECO:0000313" key="11">
    <source>
        <dbReference type="EMBL" id="OVA20160.1"/>
    </source>
</evidence>
<evidence type="ECO:0000256" key="5">
    <source>
        <dbReference type="ARBA" id="ARBA00023002"/>
    </source>
</evidence>
<dbReference type="FunFam" id="1.10.630.10:FF:000008">
    <property type="entry name" value="Cytochrome P450 71D8"/>
    <property type="match status" value="1"/>
</dbReference>
<keyword evidence="5 9" id="KW-0560">Oxidoreductase</keyword>
<comment type="cofactor">
    <cofactor evidence="1 8">
        <name>heme</name>
        <dbReference type="ChEBI" id="CHEBI:30413"/>
    </cofactor>
</comment>
<evidence type="ECO:0000256" key="8">
    <source>
        <dbReference type="PIRSR" id="PIRSR602401-1"/>
    </source>
</evidence>
<protein>
    <submittedName>
        <fullName evidence="11">Cytochrome P450</fullName>
    </submittedName>
</protein>
<accession>A0A200RBR4</accession>
<dbReference type="EMBL" id="MVGT01000146">
    <property type="protein sequence ID" value="OVA20160.1"/>
    <property type="molecule type" value="Genomic_DNA"/>
</dbReference>
<organism evidence="11 12">
    <name type="scientific">Macleaya cordata</name>
    <name type="common">Five-seeded plume-poppy</name>
    <name type="synonym">Bocconia cordata</name>
    <dbReference type="NCBI Taxonomy" id="56857"/>
    <lineage>
        <taxon>Eukaryota</taxon>
        <taxon>Viridiplantae</taxon>
        <taxon>Streptophyta</taxon>
        <taxon>Embryophyta</taxon>
        <taxon>Tracheophyta</taxon>
        <taxon>Spermatophyta</taxon>
        <taxon>Magnoliopsida</taxon>
        <taxon>Ranunculales</taxon>
        <taxon>Papaveraceae</taxon>
        <taxon>Papaveroideae</taxon>
        <taxon>Macleaya</taxon>
    </lineage>
</organism>
<dbReference type="CDD" id="cd11072">
    <property type="entry name" value="CYP71-like"/>
    <property type="match status" value="1"/>
</dbReference>
<dbReference type="GO" id="GO:0005506">
    <property type="term" value="F:iron ion binding"/>
    <property type="evidence" value="ECO:0007669"/>
    <property type="project" value="InterPro"/>
</dbReference>
<evidence type="ECO:0000256" key="6">
    <source>
        <dbReference type="ARBA" id="ARBA00023004"/>
    </source>
</evidence>
<dbReference type="InterPro" id="IPR001128">
    <property type="entry name" value="Cyt_P450"/>
</dbReference>
<evidence type="ECO:0000256" key="1">
    <source>
        <dbReference type="ARBA" id="ARBA00001971"/>
    </source>
</evidence>
<dbReference type="InterPro" id="IPR036396">
    <property type="entry name" value="Cyt_P450_sf"/>
</dbReference>
<feature type="transmembrane region" description="Helical" evidence="10">
    <location>
        <begin position="6"/>
        <end position="23"/>
    </location>
</feature>
<keyword evidence="10" id="KW-1133">Transmembrane helix</keyword>
<keyword evidence="3 8" id="KW-0349">Heme</keyword>
<dbReference type="Gene3D" id="1.10.630.10">
    <property type="entry name" value="Cytochrome P450"/>
    <property type="match status" value="1"/>
</dbReference>
<dbReference type="PROSITE" id="PS00086">
    <property type="entry name" value="CYTOCHROME_P450"/>
    <property type="match status" value="1"/>
</dbReference>
<evidence type="ECO:0000256" key="10">
    <source>
        <dbReference type="SAM" id="Phobius"/>
    </source>
</evidence>
<dbReference type="PANTHER" id="PTHR47955">
    <property type="entry name" value="CYTOCHROME P450 FAMILY 71 PROTEIN"/>
    <property type="match status" value="1"/>
</dbReference>
<sequence length="480" mass="54962">MELQFPFYPLMLPFLLFLFMVILKKRKRSKTKNPNSKLPPGPKKLPLIGNLHNLLGLPHHSLRDLAMKHGPLMHLQLGEVSAIVVSSPKVAKQIMKTHDLNFADRPEILAAKILGYNCTDIVFARYGDYWRQLRKIAVMDLLSAKQVKSFRSLREEEVSNLIQRISLKAGLPINLSETISSLTNDITSRAAFGKRCKDKEVFISLMKEISKLERIHKKVDRILDEIIEEHTRNGTSTINTNSGYFEEDLADVLLRLQESGGLEFPLTTENIKAVLFDMFAAGTDTASTTIEWAMSEILKNPRVMVKVQNEVRRVFDGTRRVEEMEIHKLDYLKLVIKETLRLHPAAPLLLPRECRERCEIDGYEIPTKTKVMVNAWAIGRDPEHWSNAENFEPERFNGISIDYKGTNFEYIPFGAGRRMCPGMSFGIANVELALAQFLYHFDWKFPKVGKPEDLDMTECFGATVRRKNDLYLIPIPYVPS</sequence>
<feature type="binding site" description="axial binding residue" evidence="8">
    <location>
        <position position="420"/>
    </location>
    <ligand>
        <name>heme</name>
        <dbReference type="ChEBI" id="CHEBI:30413"/>
    </ligand>
    <ligandPart>
        <name>Fe</name>
        <dbReference type="ChEBI" id="CHEBI:18248"/>
    </ligandPart>
</feature>
<dbReference type="OMA" id="VICSMVI"/>
<dbReference type="PRINTS" id="PR00463">
    <property type="entry name" value="EP450I"/>
</dbReference>
<dbReference type="AlphaFoldDB" id="A0A200RBR4"/>
<keyword evidence="6 8" id="KW-0408">Iron</keyword>
<dbReference type="SUPFAM" id="SSF48264">
    <property type="entry name" value="Cytochrome P450"/>
    <property type="match status" value="1"/>
</dbReference>
<evidence type="ECO:0000256" key="3">
    <source>
        <dbReference type="ARBA" id="ARBA00022617"/>
    </source>
</evidence>
<name>A0A200RBR4_MACCD</name>
<dbReference type="Pfam" id="PF00067">
    <property type="entry name" value="p450"/>
    <property type="match status" value="2"/>
</dbReference>
<dbReference type="InParanoid" id="A0A200RBR4"/>
<dbReference type="InterPro" id="IPR002401">
    <property type="entry name" value="Cyt_P450_E_grp-I"/>
</dbReference>
<dbReference type="GO" id="GO:0004497">
    <property type="term" value="F:monooxygenase activity"/>
    <property type="evidence" value="ECO:0007669"/>
    <property type="project" value="UniProtKB-KW"/>
</dbReference>
<dbReference type="PRINTS" id="PR00385">
    <property type="entry name" value="P450"/>
</dbReference>
<comment type="caution">
    <text evidence="11">The sequence shown here is derived from an EMBL/GenBank/DDBJ whole genome shotgun (WGS) entry which is preliminary data.</text>
</comment>
<dbReference type="GO" id="GO:0020037">
    <property type="term" value="F:heme binding"/>
    <property type="evidence" value="ECO:0007669"/>
    <property type="project" value="InterPro"/>
</dbReference>
<dbReference type="GO" id="GO:0033075">
    <property type="term" value="P:isoquinoline alkaloid biosynthetic process"/>
    <property type="evidence" value="ECO:0007669"/>
    <property type="project" value="UniProtKB-ARBA"/>
</dbReference>
<evidence type="ECO:0000313" key="12">
    <source>
        <dbReference type="Proteomes" id="UP000195402"/>
    </source>
</evidence>
<evidence type="ECO:0000256" key="4">
    <source>
        <dbReference type="ARBA" id="ARBA00022723"/>
    </source>
</evidence>
<evidence type="ECO:0000256" key="9">
    <source>
        <dbReference type="RuleBase" id="RU000461"/>
    </source>
</evidence>
<keyword evidence="10" id="KW-0812">Transmembrane</keyword>
<keyword evidence="4 8" id="KW-0479">Metal-binding</keyword>
<dbReference type="InterPro" id="IPR017972">
    <property type="entry name" value="Cyt_P450_CS"/>
</dbReference>
<comment type="similarity">
    <text evidence="2 9">Belongs to the cytochrome P450 family.</text>
</comment>
<dbReference type="PANTHER" id="PTHR47955:SF8">
    <property type="entry name" value="CYTOCHROME P450 71D11-LIKE"/>
    <property type="match status" value="1"/>
</dbReference>
<dbReference type="Proteomes" id="UP000195402">
    <property type="component" value="Unassembled WGS sequence"/>
</dbReference>
<proteinExistence type="inferred from homology"/>